<evidence type="ECO:0000256" key="2">
    <source>
        <dbReference type="ARBA" id="ARBA00012937"/>
    </source>
</evidence>
<name>A0A9X5E250_9CYAN</name>
<dbReference type="EC" id="6.3.1.2" evidence="2"/>
<dbReference type="PANTHER" id="PTHR43407:SF1">
    <property type="entry name" value="LENGSIN"/>
    <property type="match status" value="1"/>
</dbReference>
<evidence type="ECO:0000259" key="6">
    <source>
        <dbReference type="PROSITE" id="PS51986"/>
    </source>
</evidence>
<dbReference type="GO" id="GO:0005737">
    <property type="term" value="C:cytoplasm"/>
    <property type="evidence" value="ECO:0007669"/>
    <property type="project" value="TreeGrafter"/>
</dbReference>
<dbReference type="SMART" id="SM01230">
    <property type="entry name" value="Gln-synt_C"/>
    <property type="match status" value="1"/>
</dbReference>
<dbReference type="InterPro" id="IPR036651">
    <property type="entry name" value="Gln_synt_N_sf"/>
</dbReference>
<dbReference type="SUPFAM" id="SSF54368">
    <property type="entry name" value="Glutamine synthetase, N-terminal domain"/>
    <property type="match status" value="1"/>
</dbReference>
<dbReference type="InterPro" id="IPR014746">
    <property type="entry name" value="Gln_synth/guanido_kin_cat_dom"/>
</dbReference>
<accession>A0A9X5E250</accession>
<dbReference type="SUPFAM" id="SSF55931">
    <property type="entry name" value="Glutamine synthetase/guanido kinase"/>
    <property type="match status" value="1"/>
</dbReference>
<dbReference type="PROSITE" id="PS51986">
    <property type="entry name" value="GS_BETA_GRASP"/>
    <property type="match status" value="1"/>
</dbReference>
<dbReference type="Gene3D" id="3.10.20.70">
    <property type="entry name" value="Glutamine synthetase, N-terminal domain"/>
    <property type="match status" value="1"/>
</dbReference>
<dbReference type="GO" id="GO:0004356">
    <property type="term" value="F:glutamine synthetase activity"/>
    <property type="evidence" value="ECO:0007669"/>
    <property type="project" value="UniProtKB-EC"/>
</dbReference>
<organism evidence="8 9">
    <name type="scientific">Scytonema millei VB511283</name>
    <dbReference type="NCBI Taxonomy" id="1245923"/>
    <lineage>
        <taxon>Bacteria</taxon>
        <taxon>Bacillati</taxon>
        <taxon>Cyanobacteriota</taxon>
        <taxon>Cyanophyceae</taxon>
        <taxon>Nostocales</taxon>
        <taxon>Scytonemataceae</taxon>
        <taxon>Scytonema</taxon>
    </lineage>
</organism>
<dbReference type="InterPro" id="IPR008147">
    <property type="entry name" value="Gln_synt_N"/>
</dbReference>
<proteinExistence type="inferred from homology"/>
<dbReference type="GO" id="GO:0016020">
    <property type="term" value="C:membrane"/>
    <property type="evidence" value="ECO:0007669"/>
    <property type="project" value="TreeGrafter"/>
</dbReference>
<evidence type="ECO:0000259" key="7">
    <source>
        <dbReference type="PROSITE" id="PS51987"/>
    </source>
</evidence>
<dbReference type="Pfam" id="PF00120">
    <property type="entry name" value="Gln-synt_C"/>
    <property type="match status" value="1"/>
</dbReference>
<dbReference type="Gene3D" id="3.30.590.10">
    <property type="entry name" value="Glutamine synthetase/guanido kinase, catalytic domain"/>
    <property type="match status" value="1"/>
</dbReference>
<sequence>MTIALNRVEDRISEVVATLKAQGIKQVRFEFSDLHGVSRSKLVPIDAVEGFSRQGLNFYGGMMGLDTGSQIVAETKLHEEMNYRDGVLIPDFDTLMPIPWLDGHARVICDYEWKQGDVMASYPRYVYKRVLQKAAEMGFDVMMGIELEFYLLDGKTRQPVFSGVHCFNTLRNQYVPIIDELLNHLLECGIDLIDHGCEYGPGQMEINYGPAVGMKAADKAFMFKQIVKEVCQRAGYLATFMSRPFSDQTGCGSHVHVCLLDKDSDRNIFLDLDDTNGLSATAKSFIQGILHYGDSIMPLIAPTPNCYRRYLPPTFVSIYRGWGIQDRTGMVRVKASHDENTHIEMRAASSISNPYLSAAATVAAGLLGIQHDMELQPPIEGKGLYGDRNLPQLPQTLDAALTAMGTNTELTELLGEEFVRVFTAVKQAELNRCKAHVTDWEKNEYMEIY</sequence>
<reference evidence="8 9" key="1">
    <citation type="journal article" date="2015" name="Genome Announc.">
        <title>Draft Genome Sequence of the Terrestrial Cyanobacterium Scytonema millei VB511283, Isolated from Eastern India.</title>
        <authorList>
            <person name="Sen D."/>
            <person name="Chandrababunaidu M.M."/>
            <person name="Singh D."/>
            <person name="Sanghi N."/>
            <person name="Ghorai A."/>
            <person name="Mishra G.P."/>
            <person name="Madduluri M."/>
            <person name="Adhikary S.P."/>
            <person name="Tripathy S."/>
        </authorList>
    </citation>
    <scope>NUCLEOTIDE SEQUENCE [LARGE SCALE GENOMIC DNA]</scope>
    <source>
        <strain evidence="8 9">VB511283</strain>
    </source>
</reference>
<comment type="function">
    <text evidence="3">Involved in nitrogen metabolism via ammonium assimilation. Catalyzes the ATP-dependent biosynthesis of glutamine from glutamate and ammonia.</text>
</comment>
<comment type="similarity">
    <text evidence="1 4 5">Belongs to the glutamine synthetase family.</text>
</comment>
<dbReference type="OrthoDB" id="9807095at2"/>
<feature type="domain" description="GS beta-grasp" evidence="6">
    <location>
        <begin position="22"/>
        <end position="116"/>
    </location>
</feature>
<dbReference type="RefSeq" id="WP_039715357.1">
    <property type="nucleotide sequence ID" value="NZ_JTJC03000001.1"/>
</dbReference>
<keyword evidence="9" id="KW-1185">Reference proteome</keyword>
<dbReference type="PROSITE" id="PS51987">
    <property type="entry name" value="GS_CATALYTIC"/>
    <property type="match status" value="1"/>
</dbReference>
<evidence type="ECO:0000256" key="5">
    <source>
        <dbReference type="RuleBase" id="RU000384"/>
    </source>
</evidence>
<evidence type="ECO:0000256" key="4">
    <source>
        <dbReference type="PROSITE-ProRule" id="PRU01330"/>
    </source>
</evidence>
<protein>
    <recommendedName>
        <fullName evidence="2">glutamine synthetase</fullName>
        <ecNumber evidence="2">6.3.1.2</ecNumber>
    </recommendedName>
</protein>
<dbReference type="PANTHER" id="PTHR43407">
    <property type="entry name" value="GLUTAMINE SYNTHETASE"/>
    <property type="match status" value="1"/>
</dbReference>
<dbReference type="AlphaFoldDB" id="A0A9X5E250"/>
<evidence type="ECO:0000313" key="8">
    <source>
        <dbReference type="EMBL" id="NHC33881.1"/>
    </source>
</evidence>
<dbReference type="GO" id="GO:0006542">
    <property type="term" value="P:glutamine biosynthetic process"/>
    <property type="evidence" value="ECO:0007669"/>
    <property type="project" value="InterPro"/>
</dbReference>
<gene>
    <name evidence="8" type="ORF">QH73_0004250</name>
</gene>
<dbReference type="Proteomes" id="UP000031532">
    <property type="component" value="Unassembled WGS sequence"/>
</dbReference>
<dbReference type="InterPro" id="IPR008146">
    <property type="entry name" value="Gln_synth_cat_dom"/>
</dbReference>
<dbReference type="EMBL" id="JTJC03000001">
    <property type="protein sequence ID" value="NHC33881.1"/>
    <property type="molecule type" value="Genomic_DNA"/>
</dbReference>
<evidence type="ECO:0000256" key="1">
    <source>
        <dbReference type="ARBA" id="ARBA00009897"/>
    </source>
</evidence>
<feature type="domain" description="GS catalytic" evidence="7">
    <location>
        <begin position="123"/>
        <end position="449"/>
    </location>
</feature>
<evidence type="ECO:0000313" key="9">
    <source>
        <dbReference type="Proteomes" id="UP000031532"/>
    </source>
</evidence>
<comment type="caution">
    <text evidence="8">The sequence shown here is derived from an EMBL/GenBank/DDBJ whole genome shotgun (WGS) entry which is preliminary data.</text>
</comment>
<evidence type="ECO:0000256" key="3">
    <source>
        <dbReference type="ARBA" id="ARBA00045640"/>
    </source>
</evidence>